<accession>A0ABP6YSD3</accession>
<dbReference type="RefSeq" id="WP_231485338.1">
    <property type="nucleotide sequence ID" value="NZ_BAAAZO010000001.1"/>
</dbReference>
<dbReference type="SUPFAM" id="SSF52283">
    <property type="entry name" value="Formate/glycerate dehydrogenase catalytic domain-like"/>
    <property type="match status" value="1"/>
</dbReference>
<organism evidence="4 5">
    <name type="scientific">Kineosporia mesophila</name>
    <dbReference type="NCBI Taxonomy" id="566012"/>
    <lineage>
        <taxon>Bacteria</taxon>
        <taxon>Bacillati</taxon>
        <taxon>Actinomycetota</taxon>
        <taxon>Actinomycetes</taxon>
        <taxon>Kineosporiales</taxon>
        <taxon>Kineosporiaceae</taxon>
        <taxon>Kineosporia</taxon>
    </lineage>
</organism>
<dbReference type="EMBL" id="BAAAZO010000001">
    <property type="protein sequence ID" value="GAA3589988.1"/>
    <property type="molecule type" value="Genomic_DNA"/>
</dbReference>
<dbReference type="Proteomes" id="UP001501074">
    <property type="component" value="Unassembled WGS sequence"/>
</dbReference>
<dbReference type="InterPro" id="IPR029753">
    <property type="entry name" value="D-isomer_DH_CS"/>
</dbReference>
<dbReference type="InterPro" id="IPR050223">
    <property type="entry name" value="D-isomer_2-hydroxyacid_DH"/>
</dbReference>
<dbReference type="PANTHER" id="PTHR10996:SF178">
    <property type="entry name" value="2-HYDROXYACID DEHYDROGENASE YGL185C-RELATED"/>
    <property type="match status" value="1"/>
</dbReference>
<name>A0ABP6YSD3_9ACTN</name>
<protein>
    <submittedName>
        <fullName evidence="4">Hydroxyacid dehydrogenase</fullName>
    </submittedName>
</protein>
<keyword evidence="1" id="KW-0560">Oxidoreductase</keyword>
<dbReference type="InterPro" id="IPR036291">
    <property type="entry name" value="NAD(P)-bd_dom_sf"/>
</dbReference>
<dbReference type="PROSITE" id="PS00670">
    <property type="entry name" value="D_2_HYDROXYACID_DH_2"/>
    <property type="match status" value="1"/>
</dbReference>
<sequence>MVSRPVAAFALGPRAHRQAFPEPLLDRLASIVTIDPGHVITDFGTPAALDRLATVEILVSGWGCPRIDRDVLVAAPRLRAVMHAAGTVKGHIDPVVYDRGVVVSSAAAANALPVAEFTIATMVLGAKRVFSRSRRYAADASSIARPVPAATGLSTSTVGVIGASRIGRLVLERLRGLDVTVLLADPYVSSPEAAGLGAELVDLDTLCARSDIVSVHAPALSQTRGLIDDRRLSLMRDGVLLINTARGSLIDTGALVRHCATGRMSAVLDVTEPEPLPAGHPLFDLENVYVTPHLAGAEGREVSRLGEFAVSEVERFVRGVPLLGQVEQQHLPFIA</sequence>
<dbReference type="Gene3D" id="3.40.50.720">
    <property type="entry name" value="NAD(P)-binding Rossmann-like Domain"/>
    <property type="match status" value="2"/>
</dbReference>
<dbReference type="PROSITE" id="PS00671">
    <property type="entry name" value="D_2_HYDROXYACID_DH_3"/>
    <property type="match status" value="1"/>
</dbReference>
<keyword evidence="2" id="KW-0520">NAD</keyword>
<gene>
    <name evidence="4" type="ORF">GCM10022223_00580</name>
</gene>
<feature type="domain" description="D-isomer specific 2-hydroxyacid dehydrogenase NAD-binding" evidence="3">
    <location>
        <begin position="122"/>
        <end position="295"/>
    </location>
</feature>
<evidence type="ECO:0000256" key="2">
    <source>
        <dbReference type="ARBA" id="ARBA00023027"/>
    </source>
</evidence>
<evidence type="ECO:0000259" key="3">
    <source>
        <dbReference type="Pfam" id="PF02826"/>
    </source>
</evidence>
<dbReference type="SUPFAM" id="SSF51735">
    <property type="entry name" value="NAD(P)-binding Rossmann-fold domains"/>
    <property type="match status" value="1"/>
</dbReference>
<evidence type="ECO:0000313" key="5">
    <source>
        <dbReference type="Proteomes" id="UP001501074"/>
    </source>
</evidence>
<dbReference type="PANTHER" id="PTHR10996">
    <property type="entry name" value="2-HYDROXYACID DEHYDROGENASE-RELATED"/>
    <property type="match status" value="1"/>
</dbReference>
<evidence type="ECO:0000256" key="1">
    <source>
        <dbReference type="ARBA" id="ARBA00023002"/>
    </source>
</evidence>
<dbReference type="CDD" id="cd12167">
    <property type="entry name" value="2-Hacid_dh_8"/>
    <property type="match status" value="1"/>
</dbReference>
<proteinExistence type="predicted"/>
<keyword evidence="5" id="KW-1185">Reference proteome</keyword>
<evidence type="ECO:0000313" key="4">
    <source>
        <dbReference type="EMBL" id="GAA3589988.1"/>
    </source>
</evidence>
<dbReference type="Pfam" id="PF02826">
    <property type="entry name" value="2-Hacid_dh_C"/>
    <property type="match status" value="1"/>
</dbReference>
<reference evidence="5" key="1">
    <citation type="journal article" date="2019" name="Int. J. Syst. Evol. Microbiol.">
        <title>The Global Catalogue of Microorganisms (GCM) 10K type strain sequencing project: providing services to taxonomists for standard genome sequencing and annotation.</title>
        <authorList>
            <consortium name="The Broad Institute Genomics Platform"/>
            <consortium name="The Broad Institute Genome Sequencing Center for Infectious Disease"/>
            <person name="Wu L."/>
            <person name="Ma J."/>
        </authorList>
    </citation>
    <scope>NUCLEOTIDE SEQUENCE [LARGE SCALE GENOMIC DNA]</scope>
    <source>
        <strain evidence="5">JCM 16902</strain>
    </source>
</reference>
<comment type="caution">
    <text evidence="4">The sequence shown here is derived from an EMBL/GenBank/DDBJ whole genome shotgun (WGS) entry which is preliminary data.</text>
</comment>
<dbReference type="InterPro" id="IPR006140">
    <property type="entry name" value="D-isomer_DH_NAD-bd"/>
</dbReference>